<keyword evidence="2" id="KW-1185">Reference proteome</keyword>
<name>A0ABW2IK74_9PROT</name>
<protein>
    <submittedName>
        <fullName evidence="1">DUF1905 domain-containing protein</fullName>
    </submittedName>
</protein>
<dbReference type="Gene3D" id="2.40.30.100">
    <property type="entry name" value="AF2212/PG0164-like"/>
    <property type="match status" value="1"/>
</dbReference>
<accession>A0ABW2IK74</accession>
<dbReference type="InterPro" id="IPR037079">
    <property type="entry name" value="AF2212/PG0164-like_sf"/>
</dbReference>
<dbReference type="EMBL" id="JBHTBR010000004">
    <property type="protein sequence ID" value="MFC7291444.1"/>
    <property type="molecule type" value="Genomic_DNA"/>
</dbReference>
<evidence type="ECO:0000313" key="2">
    <source>
        <dbReference type="Proteomes" id="UP001596492"/>
    </source>
</evidence>
<comment type="caution">
    <text evidence="1">The sequence shown here is derived from an EMBL/GenBank/DDBJ whole genome shotgun (WGS) entry which is preliminary data.</text>
</comment>
<proteinExistence type="predicted"/>
<gene>
    <name evidence="1" type="ORF">ACFQS8_07445</name>
</gene>
<sequence length="107" mass="12153">MQKDKKKFEFEAVPWLFKGRSGAWAFVTLPEQMSCEIKKYVGGNDENFGALKVNVRCGEACWKTSIFPDVFLDEHESRYELPLKMSTLKKANIAQGEVAKFTLDLAA</sequence>
<dbReference type="RefSeq" id="WP_382166673.1">
    <property type="nucleotide sequence ID" value="NZ_JBHTBR010000004.1"/>
</dbReference>
<dbReference type="Pfam" id="PF08922">
    <property type="entry name" value="DUF1905"/>
    <property type="match status" value="1"/>
</dbReference>
<dbReference type="SUPFAM" id="SSF141694">
    <property type="entry name" value="AF2212/PG0164-like"/>
    <property type="match status" value="1"/>
</dbReference>
<evidence type="ECO:0000313" key="1">
    <source>
        <dbReference type="EMBL" id="MFC7291444.1"/>
    </source>
</evidence>
<organism evidence="1 2">
    <name type="scientific">Hirschia litorea</name>
    <dbReference type="NCBI Taxonomy" id="1199156"/>
    <lineage>
        <taxon>Bacteria</taxon>
        <taxon>Pseudomonadati</taxon>
        <taxon>Pseudomonadota</taxon>
        <taxon>Alphaproteobacteria</taxon>
        <taxon>Hyphomonadales</taxon>
        <taxon>Hyphomonadaceae</taxon>
        <taxon>Hirschia</taxon>
    </lineage>
</organism>
<dbReference type="Proteomes" id="UP001596492">
    <property type="component" value="Unassembled WGS sequence"/>
</dbReference>
<reference evidence="2" key="1">
    <citation type="journal article" date="2019" name="Int. J. Syst. Evol. Microbiol.">
        <title>The Global Catalogue of Microorganisms (GCM) 10K type strain sequencing project: providing services to taxonomists for standard genome sequencing and annotation.</title>
        <authorList>
            <consortium name="The Broad Institute Genomics Platform"/>
            <consortium name="The Broad Institute Genome Sequencing Center for Infectious Disease"/>
            <person name="Wu L."/>
            <person name="Ma J."/>
        </authorList>
    </citation>
    <scope>NUCLEOTIDE SEQUENCE [LARGE SCALE GENOMIC DNA]</scope>
    <source>
        <strain evidence="2">CCUG 51308</strain>
    </source>
</reference>
<dbReference type="InterPro" id="IPR015018">
    <property type="entry name" value="DUF1905"/>
</dbReference>